<name>A0ABX2LSV4_9BURK</name>
<keyword evidence="2 3" id="KW-0732">Signal</keyword>
<comment type="similarity">
    <text evidence="1">Belongs to the leucine-binding protein family.</text>
</comment>
<organism evidence="5 6">
    <name type="scientific">Herbaspirillum robiniae</name>
    <dbReference type="NCBI Taxonomy" id="2014887"/>
    <lineage>
        <taxon>Bacteria</taxon>
        <taxon>Pseudomonadati</taxon>
        <taxon>Pseudomonadota</taxon>
        <taxon>Betaproteobacteria</taxon>
        <taxon>Burkholderiales</taxon>
        <taxon>Oxalobacteraceae</taxon>
        <taxon>Herbaspirillum</taxon>
    </lineage>
</organism>
<proteinExistence type="inferred from homology"/>
<evidence type="ECO:0000256" key="3">
    <source>
        <dbReference type="SAM" id="SignalP"/>
    </source>
</evidence>
<dbReference type="PANTHER" id="PTHR47151:SF2">
    <property type="entry name" value="AMINO ACID BINDING PROTEIN"/>
    <property type="match status" value="1"/>
</dbReference>
<sequence length="389" mass="41618">MRRNVSALLAVLLLAPLAGHPATAPAPAGETSVAYIGFACALTSPVEASVRIGRSMANAAQLAVNAANRQKIRINGKQVTFELITQSDNSDLRTAPIVAEYFVRRGVIGVIGHGNSGTSMAASAVYSRAGIPQLAPSASSRAYTQQGFQTTFRMVGHTERAGRYLAQYAVKTAGLRRIAVIDNGIASGHAFAETFAQAVRAQGGNILSHDSVSYKTSDFSNILNAARNGNPDAIFWGGLYDQAVILAQAMQRLNINIPLITGANSIISPRFPKDVGALANRIISLEASQPIERLKGWKSFQRSYEEEFGSYIDPYAPLAYDAAQVLIAAVRQANSLAPEKITEALHSIRFNGLTGAIAFNGEGDLAAPVFSIYELRDQQWQLLQVIDGK</sequence>
<comment type="caution">
    <text evidence="5">The sequence shown here is derived from an EMBL/GenBank/DDBJ whole genome shotgun (WGS) entry which is preliminary data.</text>
</comment>
<dbReference type="Proteomes" id="UP000536746">
    <property type="component" value="Unassembled WGS sequence"/>
</dbReference>
<dbReference type="CDD" id="cd06342">
    <property type="entry name" value="PBP1_ABC_LIVBP-like"/>
    <property type="match status" value="1"/>
</dbReference>
<dbReference type="Gene3D" id="3.40.50.2300">
    <property type="match status" value="2"/>
</dbReference>
<evidence type="ECO:0000256" key="1">
    <source>
        <dbReference type="ARBA" id="ARBA00010062"/>
    </source>
</evidence>
<dbReference type="InterPro" id="IPR028082">
    <property type="entry name" value="Peripla_BP_I"/>
</dbReference>
<dbReference type="SUPFAM" id="SSF53822">
    <property type="entry name" value="Periplasmic binding protein-like I"/>
    <property type="match status" value="1"/>
</dbReference>
<evidence type="ECO:0000256" key="2">
    <source>
        <dbReference type="ARBA" id="ARBA00022729"/>
    </source>
</evidence>
<evidence type="ECO:0000313" key="6">
    <source>
        <dbReference type="Proteomes" id="UP000536746"/>
    </source>
</evidence>
<accession>A0ABX2LSV4</accession>
<dbReference type="Pfam" id="PF13458">
    <property type="entry name" value="Peripla_BP_6"/>
    <property type="match status" value="1"/>
</dbReference>
<evidence type="ECO:0000259" key="4">
    <source>
        <dbReference type="Pfam" id="PF13458"/>
    </source>
</evidence>
<dbReference type="EMBL" id="JABFMT010000004">
    <property type="protein sequence ID" value="NUU01191.1"/>
    <property type="molecule type" value="Genomic_DNA"/>
</dbReference>
<evidence type="ECO:0000313" key="5">
    <source>
        <dbReference type="EMBL" id="NUU01191.1"/>
    </source>
</evidence>
<feature type="chain" id="PRO_5045067749" evidence="3">
    <location>
        <begin position="25"/>
        <end position="389"/>
    </location>
</feature>
<dbReference type="InterPro" id="IPR028081">
    <property type="entry name" value="Leu-bd"/>
</dbReference>
<reference evidence="5 6" key="1">
    <citation type="journal article" date="2020" name="Front. Plant Sci.">
        <title>Isolation of Rhizosphere Bacteria That Improve Quality and Water Stress Tolerance in Greenhouse Ornamentals.</title>
        <authorList>
            <person name="Nordstedt N.P."/>
            <person name="Jones M.L."/>
        </authorList>
    </citation>
    <scope>NUCLEOTIDE SEQUENCE [LARGE SCALE GENOMIC DNA]</scope>
    <source>
        <strain evidence="5 6">C6C2</strain>
    </source>
</reference>
<feature type="domain" description="Leucine-binding protein" evidence="4">
    <location>
        <begin position="36"/>
        <end position="367"/>
    </location>
</feature>
<gene>
    <name evidence="5" type="ORF">HNO84_06260</name>
</gene>
<dbReference type="PANTHER" id="PTHR47151">
    <property type="entry name" value="LEU/ILE/VAL-BINDING ABC TRANSPORTER SUBUNIT"/>
    <property type="match status" value="1"/>
</dbReference>
<protein>
    <submittedName>
        <fullName evidence="5">Branched-chain amino acid ABC transporter substrate-binding protein</fullName>
    </submittedName>
</protein>
<dbReference type="RefSeq" id="WP_079215720.1">
    <property type="nucleotide sequence ID" value="NZ_CP018845.1"/>
</dbReference>
<feature type="signal peptide" evidence="3">
    <location>
        <begin position="1"/>
        <end position="24"/>
    </location>
</feature>
<keyword evidence="6" id="KW-1185">Reference proteome</keyword>